<organism evidence="1 2">
    <name type="scientific">Serratia oryzae</name>
    <dbReference type="NCBI Taxonomy" id="2034155"/>
    <lineage>
        <taxon>Bacteria</taxon>
        <taxon>Pseudomonadati</taxon>
        <taxon>Pseudomonadota</taxon>
        <taxon>Gammaproteobacteria</taxon>
        <taxon>Enterobacterales</taxon>
        <taxon>Yersiniaceae</taxon>
        <taxon>Serratia</taxon>
    </lineage>
</organism>
<name>A0A1S8CDW1_9GAMM</name>
<dbReference type="STRING" id="2034155.BMI79_20610"/>
<keyword evidence="2" id="KW-1185">Reference proteome</keyword>
<reference evidence="1 2" key="1">
    <citation type="submission" date="2016-11" db="EMBL/GenBank/DDBJ databases">
        <title>Rahnella oryzae sp. nov., isolated from rice root.</title>
        <authorList>
            <person name="Zhang X.-X."/>
            <person name="Zhang J."/>
        </authorList>
    </citation>
    <scope>NUCLEOTIDE SEQUENCE [LARGE SCALE GENOMIC DNA]</scope>
    <source>
        <strain evidence="1 2">J11-6</strain>
    </source>
</reference>
<evidence type="ECO:0008006" key="3">
    <source>
        <dbReference type="Google" id="ProtNLM"/>
    </source>
</evidence>
<sequence>MCELPCLPAGFFKGILRIQEIIQAISVLEHNLLIGRVVNKGMRELVIGYQTRGYVALYRYIPNIDTALVLAIRSQRELGYYYTQNTSSCL</sequence>
<dbReference type="Proteomes" id="UP000216021">
    <property type="component" value="Unassembled WGS sequence"/>
</dbReference>
<dbReference type="AlphaFoldDB" id="A0A1S8CDW1"/>
<accession>A0A1S8CDW1</accession>
<evidence type="ECO:0000313" key="2">
    <source>
        <dbReference type="Proteomes" id="UP000216021"/>
    </source>
</evidence>
<proteinExistence type="predicted"/>
<comment type="caution">
    <text evidence="1">The sequence shown here is derived from an EMBL/GenBank/DDBJ whole genome shotgun (WGS) entry which is preliminary data.</text>
</comment>
<evidence type="ECO:0000313" key="1">
    <source>
        <dbReference type="EMBL" id="OMQ19974.1"/>
    </source>
</evidence>
<gene>
    <name evidence="1" type="ORF">BMI79_20610</name>
</gene>
<dbReference type="OrthoDB" id="121597at2"/>
<dbReference type="EMBL" id="MOXD01000016">
    <property type="protein sequence ID" value="OMQ19974.1"/>
    <property type="molecule type" value="Genomic_DNA"/>
</dbReference>
<protein>
    <recommendedName>
        <fullName evidence="3">Plasmid stabilization protein</fullName>
    </recommendedName>
</protein>